<proteinExistence type="predicted"/>
<name>A0ABY2UFI1_9GAMM</name>
<keyword evidence="2" id="KW-1185">Reference proteome</keyword>
<evidence type="ECO:0000313" key="2">
    <source>
        <dbReference type="Proteomes" id="UP000306791"/>
    </source>
</evidence>
<dbReference type="EMBL" id="VANI01000016">
    <property type="protein sequence ID" value="TLM75765.1"/>
    <property type="molecule type" value="Genomic_DNA"/>
</dbReference>
<dbReference type="RefSeq" id="WP_138236735.1">
    <property type="nucleotide sequence ID" value="NZ_CP185860.1"/>
</dbReference>
<dbReference type="Proteomes" id="UP000306791">
    <property type="component" value="Unassembled WGS sequence"/>
</dbReference>
<accession>A0ABY2UFI1</accession>
<reference evidence="1 2" key="1">
    <citation type="submission" date="2019-05" db="EMBL/GenBank/DDBJ databases">
        <title>Microbulbifer harenosus sp. nov., an alginate-degrading bacterium isolated from coastal sand.</title>
        <authorList>
            <person name="Huang H."/>
            <person name="Mo K."/>
            <person name="Bao S."/>
        </authorList>
    </citation>
    <scope>NUCLEOTIDE SEQUENCE [LARGE SCALE GENOMIC DNA]</scope>
    <source>
        <strain evidence="1 2">HB161719</strain>
    </source>
</reference>
<sequence length="491" mass="56433">MKPTGALVLLLCGLLTGIISPGVRAAEWYEYQSENFTVYSDVPERRVNTLMRDLERFRRAALYFTGQEEIPENNNLRVFHFRDSDEFEQFTGDRKIAGLYRETWEGPIIFSRDGDHGISGSGLIFHEYVHHLMRERSGMTYPRWYSEGFAELLASAELRNKEVVIGGLPEWRLSAWADDDPLTIEQLLAPPPLAAQNGKDNSRYWNNYYASAWLLTHYLQLGHNAGHPDYRAATAAYLQAVAAGDNPFKIFAEHFGKSVEEIQREMLAYMRDDIQRHKLDIPAYQYSIPRRALTENERLYLLADEAVDFDKPKLAINYLKRSEQQSLGWQENLTAMAAIEARDKNYKPGEKVLKEIGEHGQVSHLTAANLAQYYLLRLQALSLTREWNEEYCEQAIKYGKIAVQMGPDYLPGYRTLWTAYQLKGKSEEALQIMQAAYQQEPNHLNLNAAIGFYLAHLGKHALAREYLERVVAWSHSDQLRSSAQALLDRNQ</sequence>
<organism evidence="1 2">
    <name type="scientific">Microbulbifer harenosus</name>
    <dbReference type="NCBI Taxonomy" id="2576840"/>
    <lineage>
        <taxon>Bacteria</taxon>
        <taxon>Pseudomonadati</taxon>
        <taxon>Pseudomonadota</taxon>
        <taxon>Gammaproteobacteria</taxon>
        <taxon>Cellvibrionales</taxon>
        <taxon>Microbulbiferaceae</taxon>
        <taxon>Microbulbifer</taxon>
    </lineage>
</organism>
<dbReference type="SUPFAM" id="SSF48452">
    <property type="entry name" value="TPR-like"/>
    <property type="match status" value="1"/>
</dbReference>
<evidence type="ECO:0000313" key="1">
    <source>
        <dbReference type="EMBL" id="TLM75765.1"/>
    </source>
</evidence>
<protein>
    <recommendedName>
        <fullName evidence="3">DUF1570 domain-containing protein</fullName>
    </recommendedName>
</protein>
<evidence type="ECO:0008006" key="3">
    <source>
        <dbReference type="Google" id="ProtNLM"/>
    </source>
</evidence>
<gene>
    <name evidence="1" type="ORF">FDY93_15855</name>
</gene>
<dbReference type="Gene3D" id="1.25.40.10">
    <property type="entry name" value="Tetratricopeptide repeat domain"/>
    <property type="match status" value="1"/>
</dbReference>
<comment type="caution">
    <text evidence="1">The sequence shown here is derived from an EMBL/GenBank/DDBJ whole genome shotgun (WGS) entry which is preliminary data.</text>
</comment>
<dbReference type="InterPro" id="IPR011990">
    <property type="entry name" value="TPR-like_helical_dom_sf"/>
</dbReference>